<protein>
    <recommendedName>
        <fullName evidence="4">LysM domain-containing protein</fullName>
    </recommendedName>
</protein>
<dbReference type="InterPro" id="IPR045030">
    <property type="entry name" value="LYSM1-4"/>
</dbReference>
<feature type="compositionally biased region" description="Low complexity" evidence="1">
    <location>
        <begin position="115"/>
        <end position="128"/>
    </location>
</feature>
<feature type="region of interest" description="Disordered" evidence="1">
    <location>
        <begin position="280"/>
        <end position="325"/>
    </location>
</feature>
<dbReference type="InterPro" id="IPR018392">
    <property type="entry name" value="LysM"/>
</dbReference>
<evidence type="ECO:0008006" key="4">
    <source>
        <dbReference type="Google" id="ProtNLM"/>
    </source>
</evidence>
<keyword evidence="3" id="KW-1185">Reference proteome</keyword>
<dbReference type="HOGENOM" id="CLU_015384_1_1_1"/>
<dbReference type="PANTHER" id="PTHR20932">
    <property type="entry name" value="LYSM AND PUTATIVE PEPTIDOGLYCAN-BINDING DOMAIN-CONTAINING PROTEIN"/>
    <property type="match status" value="1"/>
</dbReference>
<accession>A0A0D2BKL8</accession>
<feature type="compositionally biased region" description="Low complexity" evidence="1">
    <location>
        <begin position="573"/>
        <end position="595"/>
    </location>
</feature>
<evidence type="ECO:0000313" key="3">
    <source>
        <dbReference type="Proteomes" id="UP000053328"/>
    </source>
</evidence>
<feature type="compositionally biased region" description="Polar residues" evidence="1">
    <location>
        <begin position="302"/>
        <end position="317"/>
    </location>
</feature>
<dbReference type="Gene3D" id="3.10.350.10">
    <property type="entry name" value="LysM domain"/>
    <property type="match status" value="1"/>
</dbReference>
<sequence length="631" mass="67834">MSSNSHTGLYPSSNSSTSTLRPRAPRLISYLDDDATDTTSISTSANTHASHPVSRGVSPESHGVPRRSKSVDKGKNPRSGNTYSRPSSEQQTHSGGVGIWESWSSIQGLASTLLGGEPSGSSGSKSNGVIKKPLWMKQDNPYGTRISTPKWGPSHEPSTSAARAAIEERKAMVEAKKREALLLASVSESRDTWGRYKRRDSDVGATDSTSNDASEDALVYLHKVEKGDTLAGVIIKYNCQAEPFRKINRFWPNDNIQTRTHVLVPLAGCTARGRKVDSPYLTNDMFDSRQDYPTSPAADTPQEGQSLSPNLSNSGISSKRDSEALSITTSHAEEIDFKHDSWVLLPNLETPIEVLRVPRRALGFFPRARRKSNATLTDAASNCTPKTSFDMLRHPPTHAARTSGSLGGSPARRPQVKDRGLSGRQRSSSVTSNTFADALRGPGGVGTLRGLRTETSRPGPAEDPLNRNLAKYLPDLLQPEDMPRTGFSLRPSPRATPRPSTDSLRSSRSNSSGLGEVGGAIEGWVRKMAGVKRERGAAIGKMGDLIELETNAELAGVGINGQEGATSIEDTAEMPTPTIPTMTTATTTTSTTTTATTATEEALLNERFPIRGHRVTNAYASTSGPTKDKDD</sequence>
<feature type="compositionally biased region" description="Polar residues" evidence="1">
    <location>
        <begin position="78"/>
        <end position="94"/>
    </location>
</feature>
<dbReference type="SUPFAM" id="SSF54106">
    <property type="entry name" value="LysM domain"/>
    <property type="match status" value="1"/>
</dbReference>
<evidence type="ECO:0000313" key="2">
    <source>
        <dbReference type="EMBL" id="KIW19478.1"/>
    </source>
</evidence>
<feature type="compositionally biased region" description="Low complexity" evidence="1">
    <location>
        <begin position="488"/>
        <end position="514"/>
    </location>
</feature>
<dbReference type="AlphaFoldDB" id="A0A0D2BKL8"/>
<dbReference type="VEuPathDB" id="FungiDB:PV08_00050"/>
<dbReference type="Proteomes" id="UP000053328">
    <property type="component" value="Unassembled WGS sequence"/>
</dbReference>
<proteinExistence type="predicted"/>
<feature type="region of interest" description="Disordered" evidence="1">
    <location>
        <begin position="572"/>
        <end position="595"/>
    </location>
</feature>
<reference evidence="2 3" key="1">
    <citation type="submission" date="2015-01" db="EMBL/GenBank/DDBJ databases">
        <title>The Genome Sequence of Exophiala spinifera CBS89968.</title>
        <authorList>
            <consortium name="The Broad Institute Genomics Platform"/>
            <person name="Cuomo C."/>
            <person name="de Hoog S."/>
            <person name="Gorbushina A."/>
            <person name="Stielow B."/>
            <person name="Teixiera M."/>
            <person name="Abouelleil A."/>
            <person name="Chapman S.B."/>
            <person name="Priest M."/>
            <person name="Young S.K."/>
            <person name="Wortman J."/>
            <person name="Nusbaum C."/>
            <person name="Birren B."/>
        </authorList>
    </citation>
    <scope>NUCLEOTIDE SEQUENCE [LARGE SCALE GENOMIC DNA]</scope>
    <source>
        <strain evidence="2 3">CBS 89968</strain>
    </source>
</reference>
<evidence type="ECO:0000256" key="1">
    <source>
        <dbReference type="SAM" id="MobiDB-lite"/>
    </source>
</evidence>
<feature type="compositionally biased region" description="Polar residues" evidence="1">
    <location>
        <begin position="1"/>
        <end position="20"/>
    </location>
</feature>
<dbReference type="RefSeq" id="XP_016239694.1">
    <property type="nucleotide sequence ID" value="XM_016374418.1"/>
</dbReference>
<feature type="compositionally biased region" description="Polar residues" evidence="1">
    <location>
        <begin position="424"/>
        <end position="435"/>
    </location>
</feature>
<feature type="region of interest" description="Disordered" evidence="1">
    <location>
        <begin position="373"/>
        <end position="517"/>
    </location>
</feature>
<dbReference type="PANTHER" id="PTHR20932:SF8">
    <property type="entry name" value="LD22649P"/>
    <property type="match status" value="1"/>
</dbReference>
<dbReference type="OrthoDB" id="2192830at2759"/>
<feature type="region of interest" description="Disordered" evidence="1">
    <location>
        <begin position="1"/>
        <end position="95"/>
    </location>
</feature>
<feature type="region of interest" description="Disordered" evidence="1">
    <location>
        <begin position="114"/>
        <end position="158"/>
    </location>
</feature>
<gene>
    <name evidence="2" type="ORF">PV08_00050</name>
</gene>
<name>A0A0D2BKL8_9EURO</name>
<dbReference type="InterPro" id="IPR036779">
    <property type="entry name" value="LysM_dom_sf"/>
</dbReference>
<organism evidence="2 3">
    <name type="scientific">Exophiala spinifera</name>
    <dbReference type="NCBI Taxonomy" id="91928"/>
    <lineage>
        <taxon>Eukaryota</taxon>
        <taxon>Fungi</taxon>
        <taxon>Dikarya</taxon>
        <taxon>Ascomycota</taxon>
        <taxon>Pezizomycotina</taxon>
        <taxon>Eurotiomycetes</taxon>
        <taxon>Chaetothyriomycetidae</taxon>
        <taxon>Chaetothyriales</taxon>
        <taxon>Herpotrichiellaceae</taxon>
        <taxon>Exophiala</taxon>
    </lineage>
</organism>
<feature type="compositionally biased region" description="Polar residues" evidence="1">
    <location>
        <begin position="373"/>
        <end position="387"/>
    </location>
</feature>
<dbReference type="GeneID" id="27327133"/>
<feature type="region of interest" description="Disordered" evidence="1">
    <location>
        <begin position="610"/>
        <end position="631"/>
    </location>
</feature>
<dbReference type="EMBL" id="KN847492">
    <property type="protein sequence ID" value="KIW19478.1"/>
    <property type="molecule type" value="Genomic_DNA"/>
</dbReference>
<dbReference type="CDD" id="cd00118">
    <property type="entry name" value="LysM"/>
    <property type="match status" value="1"/>
</dbReference>